<keyword evidence="1" id="KW-1133">Transmembrane helix</keyword>
<evidence type="ECO:0000313" key="2">
    <source>
        <dbReference type="EMBL" id="GAA1871658.1"/>
    </source>
</evidence>
<proteinExistence type="predicted"/>
<evidence type="ECO:0000256" key="1">
    <source>
        <dbReference type="SAM" id="Phobius"/>
    </source>
</evidence>
<reference evidence="3" key="1">
    <citation type="journal article" date="2019" name="Int. J. Syst. Evol. Microbiol.">
        <title>The Global Catalogue of Microorganisms (GCM) 10K type strain sequencing project: providing services to taxonomists for standard genome sequencing and annotation.</title>
        <authorList>
            <consortium name="The Broad Institute Genomics Platform"/>
            <consortium name="The Broad Institute Genome Sequencing Center for Infectious Disease"/>
            <person name="Wu L."/>
            <person name="Ma J."/>
        </authorList>
    </citation>
    <scope>NUCLEOTIDE SEQUENCE [LARGE SCALE GENOMIC DNA]</scope>
    <source>
        <strain evidence="3">JCM 14326</strain>
    </source>
</reference>
<protein>
    <submittedName>
        <fullName evidence="2">Uncharacterized protein</fullName>
    </submittedName>
</protein>
<comment type="caution">
    <text evidence="2">The sequence shown here is derived from an EMBL/GenBank/DDBJ whole genome shotgun (WGS) entry which is preliminary data.</text>
</comment>
<name>A0ABP4ZW67_9MICO</name>
<organism evidence="2 3">
    <name type="scientific">Myceligenerans crystallogenes</name>
    <dbReference type="NCBI Taxonomy" id="316335"/>
    <lineage>
        <taxon>Bacteria</taxon>
        <taxon>Bacillati</taxon>
        <taxon>Actinomycetota</taxon>
        <taxon>Actinomycetes</taxon>
        <taxon>Micrococcales</taxon>
        <taxon>Promicromonosporaceae</taxon>
        <taxon>Myceligenerans</taxon>
    </lineage>
</organism>
<feature type="transmembrane region" description="Helical" evidence="1">
    <location>
        <begin position="124"/>
        <end position="146"/>
    </location>
</feature>
<feature type="transmembrane region" description="Helical" evidence="1">
    <location>
        <begin position="33"/>
        <end position="52"/>
    </location>
</feature>
<accession>A0ABP4ZW67</accession>
<keyword evidence="3" id="KW-1185">Reference proteome</keyword>
<keyword evidence="1" id="KW-0812">Transmembrane</keyword>
<dbReference type="Proteomes" id="UP001501094">
    <property type="component" value="Unassembled WGS sequence"/>
</dbReference>
<gene>
    <name evidence="2" type="ORF">GCM10009751_33640</name>
</gene>
<feature type="transmembrane region" description="Helical" evidence="1">
    <location>
        <begin position="6"/>
        <end position="26"/>
    </location>
</feature>
<feature type="transmembrane region" description="Helical" evidence="1">
    <location>
        <begin position="72"/>
        <end position="89"/>
    </location>
</feature>
<dbReference type="EMBL" id="BAAANL010000007">
    <property type="protein sequence ID" value="GAA1871658.1"/>
    <property type="molecule type" value="Genomic_DNA"/>
</dbReference>
<feature type="transmembrane region" description="Helical" evidence="1">
    <location>
        <begin position="101"/>
        <end position="118"/>
    </location>
</feature>
<keyword evidence="1" id="KW-0472">Membrane</keyword>
<sequence length="179" mass="18540">MPTEHAFDVAVATVILAVFAGLWFLWSMRHIRGLWALLPIAGAVSSVVVAASGTIDAVGAVADGTSVEGPTIGIYLVALLLQGAVTRWLTGFLASHNQTRLVPSTVAVSLVIHVVVLAELLTVSYLYFVALFCLAAVILAWPVAAVGRLMTPNGTPMTHPTTGVLMGAILLAGAAQSLV</sequence>
<dbReference type="RefSeq" id="WP_344105150.1">
    <property type="nucleotide sequence ID" value="NZ_BAAANL010000007.1"/>
</dbReference>
<evidence type="ECO:0000313" key="3">
    <source>
        <dbReference type="Proteomes" id="UP001501094"/>
    </source>
</evidence>